<evidence type="ECO:0000313" key="2">
    <source>
        <dbReference type="EMBL" id="WOL02881.1"/>
    </source>
</evidence>
<protein>
    <submittedName>
        <fullName evidence="2">Uncharacterized protein</fullName>
    </submittedName>
</protein>
<gene>
    <name evidence="2" type="ORF">Cni_G11600</name>
</gene>
<dbReference type="EMBL" id="CP136892">
    <property type="protein sequence ID" value="WOL02881.1"/>
    <property type="molecule type" value="Genomic_DNA"/>
</dbReference>
<organism evidence="2 3">
    <name type="scientific">Canna indica</name>
    <name type="common">Indian-shot</name>
    <dbReference type="NCBI Taxonomy" id="4628"/>
    <lineage>
        <taxon>Eukaryota</taxon>
        <taxon>Viridiplantae</taxon>
        <taxon>Streptophyta</taxon>
        <taxon>Embryophyta</taxon>
        <taxon>Tracheophyta</taxon>
        <taxon>Spermatophyta</taxon>
        <taxon>Magnoliopsida</taxon>
        <taxon>Liliopsida</taxon>
        <taxon>Zingiberales</taxon>
        <taxon>Cannaceae</taxon>
        <taxon>Canna</taxon>
    </lineage>
</organism>
<reference evidence="2 3" key="1">
    <citation type="submission" date="2023-10" db="EMBL/GenBank/DDBJ databases">
        <title>Chromosome-scale genome assembly provides insights into flower coloration mechanisms of Canna indica.</title>
        <authorList>
            <person name="Li C."/>
        </authorList>
    </citation>
    <scope>NUCLEOTIDE SEQUENCE [LARGE SCALE GENOMIC DNA]</scope>
    <source>
        <tissue evidence="2">Flower</tissue>
    </source>
</reference>
<feature type="compositionally biased region" description="Acidic residues" evidence="1">
    <location>
        <begin position="153"/>
        <end position="165"/>
    </location>
</feature>
<name>A0AAQ3QB05_9LILI</name>
<evidence type="ECO:0000256" key="1">
    <source>
        <dbReference type="SAM" id="MobiDB-lite"/>
    </source>
</evidence>
<proteinExistence type="predicted"/>
<sequence length="212" mass="21006">MIRIKVCLTVIATPGRRRRGASDRPPPSGSAVGEPRDELGPDLAVGGGADLRRSELGAAEGAGEVQLAEPAVEAVAVEDVAAGEAPDAVAVGQAAEADRALRAAGVALGRAGEEGEGAVGGEVVGEDDEAGEAGSDGRAAGFRGGVGGRGEGEGEGEEADEEGADVGDGGGGGGEEQEGDGIPGDVVQMIRETHSLFTSSSFSYFLFFLLCL</sequence>
<accession>A0AAQ3QB05</accession>
<dbReference type="AlphaFoldDB" id="A0AAQ3QB05"/>
<feature type="region of interest" description="Disordered" evidence="1">
    <location>
        <begin position="15"/>
        <end position="49"/>
    </location>
</feature>
<feature type="region of interest" description="Disordered" evidence="1">
    <location>
        <begin position="114"/>
        <end position="182"/>
    </location>
</feature>
<dbReference type="Proteomes" id="UP001327560">
    <property type="component" value="Chromosome 3"/>
</dbReference>
<evidence type="ECO:0000313" key="3">
    <source>
        <dbReference type="Proteomes" id="UP001327560"/>
    </source>
</evidence>
<feature type="compositionally biased region" description="Low complexity" evidence="1">
    <location>
        <begin position="132"/>
        <end position="141"/>
    </location>
</feature>
<keyword evidence="3" id="KW-1185">Reference proteome</keyword>